<protein>
    <recommendedName>
        <fullName evidence="2 7">Phosphoinositide phospholipase C</fullName>
        <ecNumber evidence="2 7">3.1.4.11</ecNumber>
    </recommendedName>
</protein>
<evidence type="ECO:0000256" key="9">
    <source>
        <dbReference type="SAM" id="Phobius"/>
    </source>
</evidence>
<dbReference type="OrthoDB" id="269822at2759"/>
<organism evidence="13 14">
    <name type="scientific">Coprinopsis cinerea (strain Okayama-7 / 130 / ATCC MYA-4618 / FGSC 9003)</name>
    <name type="common">Inky cap fungus</name>
    <name type="synonym">Hormographiella aspergillata</name>
    <dbReference type="NCBI Taxonomy" id="240176"/>
    <lineage>
        <taxon>Eukaryota</taxon>
        <taxon>Fungi</taxon>
        <taxon>Dikarya</taxon>
        <taxon>Basidiomycota</taxon>
        <taxon>Agaricomycotina</taxon>
        <taxon>Agaricomycetes</taxon>
        <taxon>Agaricomycetidae</taxon>
        <taxon>Agaricales</taxon>
        <taxon>Agaricineae</taxon>
        <taxon>Psathyrellaceae</taxon>
        <taxon>Coprinopsis</taxon>
    </lineage>
</organism>
<dbReference type="AlphaFoldDB" id="A8PDD5"/>
<dbReference type="GO" id="GO:0004435">
    <property type="term" value="F:phosphatidylinositol-4,5-bisphosphate phospholipase C activity"/>
    <property type="evidence" value="ECO:0007669"/>
    <property type="project" value="UniProtKB-EC"/>
</dbReference>
<dbReference type="InterPro" id="IPR002048">
    <property type="entry name" value="EF_hand_dom"/>
</dbReference>
<dbReference type="SMART" id="SM00148">
    <property type="entry name" value="PLCXc"/>
    <property type="match status" value="1"/>
</dbReference>
<feature type="region of interest" description="Disordered" evidence="8">
    <location>
        <begin position="763"/>
        <end position="782"/>
    </location>
</feature>
<dbReference type="InterPro" id="IPR000008">
    <property type="entry name" value="C2_dom"/>
</dbReference>
<evidence type="ECO:0000256" key="5">
    <source>
        <dbReference type="ARBA" id="ARBA00023098"/>
    </source>
</evidence>
<dbReference type="KEGG" id="cci:CC1G_09463"/>
<dbReference type="VEuPathDB" id="FungiDB:CC1G_09463"/>
<dbReference type="HOGENOM" id="CLU_002738_1_2_1"/>
<dbReference type="Pfam" id="PF00387">
    <property type="entry name" value="PI-PLC-Y"/>
    <property type="match status" value="1"/>
</dbReference>
<dbReference type="GO" id="GO:0005509">
    <property type="term" value="F:calcium ion binding"/>
    <property type="evidence" value="ECO:0007669"/>
    <property type="project" value="InterPro"/>
</dbReference>
<feature type="domain" description="EF-hand" evidence="12">
    <location>
        <begin position="237"/>
        <end position="272"/>
    </location>
</feature>
<keyword evidence="14" id="KW-1185">Reference proteome</keyword>
<keyword evidence="9" id="KW-0812">Transmembrane</keyword>
<evidence type="ECO:0000256" key="4">
    <source>
        <dbReference type="ARBA" id="ARBA00022963"/>
    </source>
</evidence>
<feature type="domain" description="PI-PLC Y-box" evidence="11">
    <location>
        <begin position="582"/>
        <end position="697"/>
    </location>
</feature>
<feature type="transmembrane region" description="Helical" evidence="9">
    <location>
        <begin position="20"/>
        <end position="38"/>
    </location>
</feature>
<evidence type="ECO:0000256" key="1">
    <source>
        <dbReference type="ARBA" id="ARBA00001913"/>
    </source>
</evidence>
<dbReference type="RefSeq" id="XP_001840579.2">
    <property type="nucleotide sequence ID" value="XM_001840527.2"/>
</dbReference>
<proteinExistence type="predicted"/>
<dbReference type="Gene3D" id="2.30.29.30">
    <property type="entry name" value="Pleckstrin-homology domain (PH domain)/Phosphotyrosine-binding domain (PTB)"/>
    <property type="match status" value="1"/>
</dbReference>
<evidence type="ECO:0000256" key="7">
    <source>
        <dbReference type="RuleBase" id="RU361133"/>
    </source>
</evidence>
<dbReference type="GeneID" id="6017226"/>
<dbReference type="PANTHER" id="PTHR10336:SF36">
    <property type="entry name" value="1-PHOSPHATIDYLINOSITOL 4,5-BISPHOSPHATE PHOSPHODIESTERASE BETA-4"/>
    <property type="match status" value="1"/>
</dbReference>
<evidence type="ECO:0000256" key="2">
    <source>
        <dbReference type="ARBA" id="ARBA00012368"/>
    </source>
</evidence>
<keyword evidence="5 7" id="KW-0443">Lipid metabolism</keyword>
<dbReference type="SUPFAM" id="SSF50729">
    <property type="entry name" value="PH domain-like"/>
    <property type="match status" value="1"/>
</dbReference>
<dbReference type="Proteomes" id="UP000001861">
    <property type="component" value="Unassembled WGS sequence"/>
</dbReference>
<keyword evidence="9" id="KW-1133">Transmembrane helix</keyword>
<dbReference type="InterPro" id="IPR000909">
    <property type="entry name" value="PLipase_C_PInositol-sp_X_dom"/>
</dbReference>
<dbReference type="CDD" id="cd08598">
    <property type="entry name" value="PI-PLC1c_yeast"/>
    <property type="match status" value="1"/>
</dbReference>
<dbReference type="CDD" id="cd00275">
    <property type="entry name" value="C2_PLC_like"/>
    <property type="match status" value="1"/>
</dbReference>
<keyword evidence="9" id="KW-0472">Membrane</keyword>
<dbReference type="CDD" id="cd16207">
    <property type="entry name" value="EFh_ScPlc1p_like"/>
    <property type="match status" value="1"/>
</dbReference>
<keyword evidence="3 7" id="KW-0378">Hydrolase</keyword>
<dbReference type="EC" id="3.1.4.11" evidence="2 7"/>
<dbReference type="OMA" id="MRTSWIS"/>
<dbReference type="Pfam" id="PF00388">
    <property type="entry name" value="PI-PLC-X"/>
    <property type="match status" value="1"/>
</dbReference>
<dbReference type="EMBL" id="AACS02000006">
    <property type="protein sequence ID" value="EAU81219.2"/>
    <property type="molecule type" value="Genomic_DNA"/>
</dbReference>
<feature type="compositionally biased region" description="Low complexity" evidence="8">
    <location>
        <begin position="528"/>
        <end position="540"/>
    </location>
</feature>
<dbReference type="SMART" id="SM00149">
    <property type="entry name" value="PLCYc"/>
    <property type="match status" value="1"/>
</dbReference>
<dbReference type="InterPro" id="IPR011993">
    <property type="entry name" value="PH-like_dom_sf"/>
</dbReference>
<sequence>MDKRPRNARSEMYLLRQQETIVLCYFHLTLFHLCLTLAKHRKAKEFARMSAEILKSEAPKDTSGVPHPTDDASPFSIPDIVLNGTEMTKISKKGKKRVVFRIDPDEGRLLYKSKKGGLVPIEAIKEMRSGEDARYYCNQFEQPEEAESRWITVIYILGGAYKTLHILADTRDAFHAWDTTLRKLHSVRQGLTTGLGNMETREEVWERQYWKGADEEGDQVLDFDDVDRLCKRLHANIPTPRLQQLFKEADTENKGHLDYPAFQRFVKKLKRRPDVEQIYGQIAGQSGGKFDFAAFEKFIKEVQKSPLSTDELRAVFDKYATSADSTSPNEPSGALTLDAFTKFLTSPDNAAFAEEGKPIWQDMTKPISEYFISSSHNTYLVGNQLTGVSTIEGYIRALLHSCRSVELDIYDGDDEPVIFHGKTLTSKVPLRDVCVAIMKYGFTTSPYPLLVSAEVHCGLAQQEKMVDVMTEVWGDALIQAPVNGRPQLTHLPSPEDLKHKILLKAKNLYVVEQLAKAKAKRAEEKAAVLEADPSSESTNESTDDDAGESKPGALGALKSRWRKMRGKDPKPAKPKVKMSFRLASLLVYTIGVKCHGLNDEVQYAPEHIFSLSEYSANKLLKVGMWDLIRHTQGHLVRIYPKGTRVNSTNFEPHRYWASGAQVVAINWQTFDLGYVMNQAMFQRNGRSGYILKPEALRSLDKDLFSKRTKHFLDITIISAQQLPPLRDSKGNEVFGKSIPDPFVEVSLLIPDWTNSPFLPESAKAEGAEYHSPSEGNTTTATSARTVKMKTQVVTDNGFNPTWNEQLHLPFDCVGGMMDLIFVNVAVRQEGKEDEDDEPLAMYCIPLGSLNQGYRHLPLHDAQMNQHLFSTLFVNVAIRDAD</sequence>
<dbReference type="InterPro" id="IPR001711">
    <property type="entry name" value="PLipase_C_Pinositol-sp_Y"/>
</dbReference>
<feature type="domain" description="C2" evidence="10">
    <location>
        <begin position="691"/>
        <end position="860"/>
    </location>
</feature>
<comment type="catalytic activity">
    <reaction evidence="7">
        <text>a 1,2-diacyl-sn-glycero-3-phospho-(1D-myo-inositol-4,5-bisphosphate) + H2O = 1D-myo-inositol 1,4,5-trisphosphate + a 1,2-diacyl-sn-glycerol + H(+)</text>
        <dbReference type="Rhea" id="RHEA:33179"/>
        <dbReference type="ChEBI" id="CHEBI:15377"/>
        <dbReference type="ChEBI" id="CHEBI:15378"/>
        <dbReference type="ChEBI" id="CHEBI:17815"/>
        <dbReference type="ChEBI" id="CHEBI:58456"/>
        <dbReference type="ChEBI" id="CHEBI:203600"/>
        <dbReference type="EC" id="3.1.4.11"/>
    </reaction>
</comment>
<evidence type="ECO:0000259" key="10">
    <source>
        <dbReference type="PROSITE" id="PS50004"/>
    </source>
</evidence>
<gene>
    <name evidence="13" type="ORF">CC1G_09463</name>
</gene>
<accession>A8PDD5</accession>
<dbReference type="CDD" id="cd13360">
    <property type="entry name" value="PH_PLC_fungal"/>
    <property type="match status" value="1"/>
</dbReference>
<dbReference type="InterPro" id="IPR037755">
    <property type="entry name" value="Plc1_PH"/>
</dbReference>
<dbReference type="InterPro" id="IPR001192">
    <property type="entry name" value="PI-PLC_fam"/>
</dbReference>
<keyword evidence="6" id="KW-0807">Transducer</keyword>
<evidence type="ECO:0000256" key="3">
    <source>
        <dbReference type="ARBA" id="ARBA00022801"/>
    </source>
</evidence>
<evidence type="ECO:0000313" key="14">
    <source>
        <dbReference type="Proteomes" id="UP000001861"/>
    </source>
</evidence>
<dbReference type="Gene3D" id="1.10.238.10">
    <property type="entry name" value="EF-hand"/>
    <property type="match status" value="2"/>
</dbReference>
<dbReference type="STRING" id="240176.A8PDD5"/>
<dbReference type="GO" id="GO:0051209">
    <property type="term" value="P:release of sequestered calcium ion into cytosol"/>
    <property type="evidence" value="ECO:0007669"/>
    <property type="project" value="TreeGrafter"/>
</dbReference>
<dbReference type="Gene3D" id="3.20.20.190">
    <property type="entry name" value="Phosphatidylinositol (PI) phosphodiesterase"/>
    <property type="match status" value="1"/>
</dbReference>
<evidence type="ECO:0000256" key="6">
    <source>
        <dbReference type="ARBA" id="ARBA00023224"/>
    </source>
</evidence>
<evidence type="ECO:0000313" key="13">
    <source>
        <dbReference type="EMBL" id="EAU81219.2"/>
    </source>
</evidence>
<dbReference type="InterPro" id="IPR015359">
    <property type="entry name" value="PLC_EF-hand-like"/>
</dbReference>
<evidence type="ECO:0000259" key="12">
    <source>
        <dbReference type="PROSITE" id="PS50222"/>
    </source>
</evidence>
<comment type="caution">
    <text evidence="13">The sequence shown here is derived from an EMBL/GenBank/DDBJ whole genome shotgun (WGS) entry which is preliminary data.</text>
</comment>
<reference evidence="13 14" key="1">
    <citation type="journal article" date="2010" name="Proc. Natl. Acad. Sci. U.S.A.">
        <title>Insights into evolution of multicellular fungi from the assembled chromosomes of the mushroom Coprinopsis cinerea (Coprinus cinereus).</title>
        <authorList>
            <person name="Stajich J.E."/>
            <person name="Wilke S.K."/>
            <person name="Ahren D."/>
            <person name="Au C.H."/>
            <person name="Birren B.W."/>
            <person name="Borodovsky M."/>
            <person name="Burns C."/>
            <person name="Canback B."/>
            <person name="Casselton L.A."/>
            <person name="Cheng C.K."/>
            <person name="Deng J."/>
            <person name="Dietrich F.S."/>
            <person name="Fargo D.C."/>
            <person name="Farman M.L."/>
            <person name="Gathman A.C."/>
            <person name="Goldberg J."/>
            <person name="Guigo R."/>
            <person name="Hoegger P.J."/>
            <person name="Hooker J.B."/>
            <person name="Huggins A."/>
            <person name="James T.Y."/>
            <person name="Kamada T."/>
            <person name="Kilaru S."/>
            <person name="Kodira C."/>
            <person name="Kues U."/>
            <person name="Kupfer D."/>
            <person name="Kwan H.S."/>
            <person name="Lomsadze A."/>
            <person name="Li W."/>
            <person name="Lilly W.W."/>
            <person name="Ma L.J."/>
            <person name="Mackey A.J."/>
            <person name="Manning G."/>
            <person name="Martin F."/>
            <person name="Muraguchi H."/>
            <person name="Natvig D.O."/>
            <person name="Palmerini H."/>
            <person name="Ramesh M.A."/>
            <person name="Rehmeyer C.J."/>
            <person name="Roe B.A."/>
            <person name="Shenoy N."/>
            <person name="Stanke M."/>
            <person name="Ter-Hovhannisyan V."/>
            <person name="Tunlid A."/>
            <person name="Velagapudi R."/>
            <person name="Vision T.J."/>
            <person name="Zeng Q."/>
            <person name="Zolan M.E."/>
            <person name="Pukkila P.J."/>
        </authorList>
    </citation>
    <scope>NUCLEOTIDE SEQUENCE [LARGE SCALE GENOMIC DNA]</scope>
    <source>
        <strain evidence="14">Okayama-7 / 130 / ATCC MYA-4618 / FGSC 9003</strain>
    </source>
</reference>
<dbReference type="Gene3D" id="2.60.40.150">
    <property type="entry name" value="C2 domain"/>
    <property type="match status" value="1"/>
</dbReference>
<dbReference type="InParanoid" id="A8PDD5"/>
<dbReference type="PROSITE" id="PS50004">
    <property type="entry name" value="C2"/>
    <property type="match status" value="1"/>
</dbReference>
<feature type="region of interest" description="Disordered" evidence="8">
    <location>
        <begin position="525"/>
        <end position="574"/>
    </location>
</feature>
<dbReference type="eggNOG" id="KOG0169">
    <property type="taxonomic scope" value="Eukaryota"/>
</dbReference>
<dbReference type="PANTHER" id="PTHR10336">
    <property type="entry name" value="PHOSPHOINOSITIDE-SPECIFIC PHOSPHOLIPASE C FAMILY PROTEIN"/>
    <property type="match status" value="1"/>
</dbReference>
<dbReference type="PROSITE" id="PS50222">
    <property type="entry name" value="EF_HAND_2"/>
    <property type="match status" value="1"/>
</dbReference>
<dbReference type="FunCoup" id="A8PDD5">
    <property type="interactions" value="127"/>
</dbReference>
<keyword evidence="4 7" id="KW-0442">Lipid degradation</keyword>
<evidence type="ECO:0000259" key="11">
    <source>
        <dbReference type="PROSITE" id="PS50008"/>
    </source>
</evidence>
<feature type="compositionally biased region" description="Polar residues" evidence="8">
    <location>
        <begin position="773"/>
        <end position="782"/>
    </location>
</feature>
<dbReference type="GO" id="GO:0016042">
    <property type="term" value="P:lipid catabolic process"/>
    <property type="evidence" value="ECO:0007669"/>
    <property type="project" value="UniProtKB-KW"/>
</dbReference>
<dbReference type="PROSITE" id="PS50008">
    <property type="entry name" value="PIPLC_Y_DOMAIN"/>
    <property type="match status" value="1"/>
</dbReference>
<evidence type="ECO:0000256" key="8">
    <source>
        <dbReference type="SAM" id="MobiDB-lite"/>
    </source>
</evidence>
<name>A8PDD5_COPC7</name>
<dbReference type="SMART" id="SM00239">
    <property type="entry name" value="C2"/>
    <property type="match status" value="1"/>
</dbReference>
<dbReference type="PRINTS" id="PR00390">
    <property type="entry name" value="PHPHLIPASEC"/>
</dbReference>
<dbReference type="InterPro" id="IPR035892">
    <property type="entry name" value="C2_domain_sf"/>
</dbReference>
<dbReference type="GO" id="GO:0048015">
    <property type="term" value="P:phosphatidylinositol-mediated signaling"/>
    <property type="evidence" value="ECO:0007669"/>
    <property type="project" value="TreeGrafter"/>
</dbReference>
<dbReference type="InterPro" id="IPR017946">
    <property type="entry name" value="PLC-like_Pdiesterase_TIM-brl"/>
</dbReference>
<dbReference type="Pfam" id="PF00168">
    <property type="entry name" value="C2"/>
    <property type="match status" value="2"/>
</dbReference>
<dbReference type="InterPro" id="IPR011992">
    <property type="entry name" value="EF-hand-dom_pair"/>
</dbReference>
<dbReference type="Pfam" id="PF09279">
    <property type="entry name" value="EF-hand_like"/>
    <property type="match status" value="1"/>
</dbReference>
<dbReference type="SUPFAM" id="SSF47473">
    <property type="entry name" value="EF-hand"/>
    <property type="match status" value="1"/>
</dbReference>
<dbReference type="PROSITE" id="PS50007">
    <property type="entry name" value="PIPLC_X_DOMAIN"/>
    <property type="match status" value="1"/>
</dbReference>
<dbReference type="SUPFAM" id="SSF49562">
    <property type="entry name" value="C2 domain (Calcium/lipid-binding domain, CaLB)"/>
    <property type="match status" value="1"/>
</dbReference>
<dbReference type="SUPFAM" id="SSF51695">
    <property type="entry name" value="PLC-like phosphodiesterases"/>
    <property type="match status" value="1"/>
</dbReference>
<comment type="cofactor">
    <cofactor evidence="1">
        <name>Ca(2+)</name>
        <dbReference type="ChEBI" id="CHEBI:29108"/>
    </cofactor>
</comment>